<evidence type="ECO:0000313" key="3">
    <source>
        <dbReference type="Proteomes" id="UP000094936"/>
    </source>
</evidence>
<dbReference type="SUPFAM" id="SSF81301">
    <property type="entry name" value="Nucleotidyltransferase"/>
    <property type="match status" value="1"/>
</dbReference>
<dbReference type="GO" id="GO:0016779">
    <property type="term" value="F:nucleotidyltransferase activity"/>
    <property type="evidence" value="ECO:0007669"/>
    <property type="project" value="InterPro"/>
</dbReference>
<protein>
    <recommendedName>
        <fullName evidence="1">Polymerase nucleotidyl transferase domain-containing protein</fullName>
    </recommendedName>
</protein>
<sequence length="266" mass="30176">MADRGLTKSGYIGNEISTDNIDEKFLPVVNKVIEELSNKFGELIHSIYLYGSVGRGDAVPYRSDLDIGLVTYQPVTFEVRKQLDSVATRLDAEFSIVSKLEFDIGHYQEVMVDNEYEWQCWLKHFCVCIWGCDLSKHIQPYRPSVNIGLEMNQDIQQRLDSAVELVEAGVLDDTGKSIAKKIIRTDYSLYSERDNSFYSGLEDMVETLIRYKPKEKPVIEEALRIATGIPRDKEALINLVRGYGQDVANRVLQMRTVSSASKCCSP</sequence>
<dbReference type="Pfam" id="PF01909">
    <property type="entry name" value="NTP_transf_2"/>
    <property type="match status" value="1"/>
</dbReference>
<dbReference type="Gene3D" id="3.30.460.10">
    <property type="entry name" value="Beta Polymerase, domain 2"/>
    <property type="match status" value="1"/>
</dbReference>
<evidence type="ECO:0000313" key="2">
    <source>
        <dbReference type="EMBL" id="ODA33042.1"/>
    </source>
</evidence>
<dbReference type="InterPro" id="IPR043519">
    <property type="entry name" value="NT_sf"/>
</dbReference>
<feature type="domain" description="Polymerase nucleotidyl transferase" evidence="1">
    <location>
        <begin position="30"/>
        <end position="77"/>
    </location>
</feature>
<accession>A0A1C3EIG9</accession>
<organism evidence="2 3">
    <name type="scientific">Veronia pacifica</name>
    <dbReference type="NCBI Taxonomy" id="1080227"/>
    <lineage>
        <taxon>Bacteria</taxon>
        <taxon>Pseudomonadati</taxon>
        <taxon>Pseudomonadota</taxon>
        <taxon>Gammaproteobacteria</taxon>
        <taxon>Vibrionales</taxon>
        <taxon>Vibrionaceae</taxon>
        <taxon>Veronia</taxon>
    </lineage>
</organism>
<proteinExistence type="predicted"/>
<keyword evidence="3" id="KW-1185">Reference proteome</keyword>
<name>A0A1C3EIG9_9GAMM</name>
<dbReference type="InterPro" id="IPR002934">
    <property type="entry name" value="Polymerase_NTP_transf_dom"/>
</dbReference>
<dbReference type="Proteomes" id="UP000094936">
    <property type="component" value="Unassembled WGS sequence"/>
</dbReference>
<dbReference type="RefSeq" id="WP_068902615.1">
    <property type="nucleotide sequence ID" value="NZ_JBHUIF010000015.1"/>
</dbReference>
<comment type="caution">
    <text evidence="2">The sequence shown here is derived from an EMBL/GenBank/DDBJ whole genome shotgun (WGS) entry which is preliminary data.</text>
</comment>
<dbReference type="AlphaFoldDB" id="A0A1C3EIG9"/>
<dbReference type="EMBL" id="LYBM01000020">
    <property type="protein sequence ID" value="ODA33042.1"/>
    <property type="molecule type" value="Genomic_DNA"/>
</dbReference>
<dbReference type="STRING" id="1080227.A8L45_12190"/>
<dbReference type="CDD" id="cd05403">
    <property type="entry name" value="NT_KNTase_like"/>
    <property type="match status" value="1"/>
</dbReference>
<gene>
    <name evidence="2" type="ORF">A8L45_12190</name>
</gene>
<evidence type="ECO:0000259" key="1">
    <source>
        <dbReference type="Pfam" id="PF01909"/>
    </source>
</evidence>
<reference evidence="2 3" key="1">
    <citation type="submission" date="2016-05" db="EMBL/GenBank/DDBJ databases">
        <title>Genomic Taxonomy of the Vibrionaceae.</title>
        <authorList>
            <person name="Gomez-Gil B."/>
            <person name="Enciso-Ibarra J."/>
        </authorList>
    </citation>
    <scope>NUCLEOTIDE SEQUENCE [LARGE SCALE GENOMIC DNA]</scope>
    <source>
        <strain evidence="2 3">CAIM 1920</strain>
    </source>
</reference>